<feature type="domain" description="DUF4296" evidence="1">
    <location>
        <begin position="23"/>
        <end position="104"/>
    </location>
</feature>
<comment type="caution">
    <text evidence="2">The sequence shown here is derived from an EMBL/GenBank/DDBJ whole genome shotgun (WGS) entry which is preliminary data.</text>
</comment>
<dbReference type="PROSITE" id="PS51257">
    <property type="entry name" value="PROKAR_LIPOPROTEIN"/>
    <property type="match status" value="1"/>
</dbReference>
<dbReference type="InterPro" id="IPR025381">
    <property type="entry name" value="DUF4296"/>
</dbReference>
<evidence type="ECO:0000313" key="2">
    <source>
        <dbReference type="EMBL" id="MFD2599390.1"/>
    </source>
</evidence>
<evidence type="ECO:0000259" key="1">
    <source>
        <dbReference type="Pfam" id="PF14129"/>
    </source>
</evidence>
<sequence length="206" mass="24041">MRALFFALVPVILLLASCFDKRPADVLPEDKMKTLLTEVHMLDGYLQTLPLDSSQKVIDTLYRQLLSKYNLDSMQFARNVEYYYADPTRTEKIYDQIQKELSDADREFSRADSIRYARERDSLAHVNRLQQQLQSQQNLLQFFKDSTYQFDYDQYRQQLYAPSGLQYLWKSDGQIRFKAPIPVSLPEVPVELEGPTPVGSILTEPQ</sequence>
<evidence type="ECO:0000313" key="3">
    <source>
        <dbReference type="Proteomes" id="UP001597393"/>
    </source>
</evidence>
<dbReference type="RefSeq" id="WP_380869516.1">
    <property type="nucleotide sequence ID" value="NZ_JBHUMA010000006.1"/>
</dbReference>
<keyword evidence="3" id="KW-1185">Reference proteome</keyword>
<gene>
    <name evidence="2" type="ORF">ACFSQ3_10540</name>
</gene>
<reference evidence="3" key="1">
    <citation type="journal article" date="2019" name="Int. J. Syst. Evol. Microbiol.">
        <title>The Global Catalogue of Microorganisms (GCM) 10K type strain sequencing project: providing services to taxonomists for standard genome sequencing and annotation.</title>
        <authorList>
            <consortium name="The Broad Institute Genomics Platform"/>
            <consortium name="The Broad Institute Genome Sequencing Center for Infectious Disease"/>
            <person name="Wu L."/>
            <person name="Ma J."/>
        </authorList>
    </citation>
    <scope>NUCLEOTIDE SEQUENCE [LARGE SCALE GENOMIC DNA]</scope>
    <source>
        <strain evidence="3">KCTC 42248</strain>
    </source>
</reference>
<protein>
    <submittedName>
        <fullName evidence="2">DUF4296 domain-containing protein</fullName>
    </submittedName>
</protein>
<proteinExistence type="predicted"/>
<dbReference type="EMBL" id="JBHUMA010000006">
    <property type="protein sequence ID" value="MFD2599390.1"/>
    <property type="molecule type" value="Genomic_DNA"/>
</dbReference>
<name>A0ABW5NKE1_9SPHI</name>
<dbReference type="Pfam" id="PF14129">
    <property type="entry name" value="DUF4296"/>
    <property type="match status" value="1"/>
</dbReference>
<accession>A0ABW5NKE1</accession>
<dbReference type="Proteomes" id="UP001597393">
    <property type="component" value="Unassembled WGS sequence"/>
</dbReference>
<organism evidence="2 3">
    <name type="scientific">Sphingobacterium corticis</name>
    <dbReference type="NCBI Taxonomy" id="1812823"/>
    <lineage>
        <taxon>Bacteria</taxon>
        <taxon>Pseudomonadati</taxon>
        <taxon>Bacteroidota</taxon>
        <taxon>Sphingobacteriia</taxon>
        <taxon>Sphingobacteriales</taxon>
        <taxon>Sphingobacteriaceae</taxon>
        <taxon>Sphingobacterium</taxon>
    </lineage>
</organism>